<keyword evidence="7" id="KW-1185">Reference proteome</keyword>
<dbReference type="InterPro" id="IPR037316">
    <property type="entry name" value="Yen1_H3TH"/>
</dbReference>
<name>C4JYP1_UNCRE</name>
<dbReference type="GO" id="GO:0008821">
    <property type="term" value="F:crossover junction DNA endonuclease activity"/>
    <property type="evidence" value="ECO:0007669"/>
    <property type="project" value="InterPro"/>
</dbReference>
<feature type="region of interest" description="Disordered" evidence="3">
    <location>
        <begin position="702"/>
        <end position="772"/>
    </location>
</feature>
<feature type="region of interest" description="Disordered" evidence="3">
    <location>
        <begin position="396"/>
        <end position="419"/>
    </location>
</feature>
<keyword evidence="2" id="KW-0378">Hydrolase</keyword>
<dbReference type="GeneID" id="8438837"/>
<dbReference type="HOGENOM" id="CLU_007575_0_1_1"/>
<dbReference type="EMBL" id="CH476619">
    <property type="protein sequence ID" value="EEP82427.1"/>
    <property type="molecule type" value="Genomic_DNA"/>
</dbReference>
<sequence length="772" mass="83955">MGIPGLVQELGSGDRISLAKFAIDHLQRTARPVRIAVDASIWLFQVQSAQGGLNPELRALFYRLARLLALPIQPLFVFDGPERPEYKRGKLIARNGGSHIIGSFKRLIELFGFNFYDAPGEAEAQCAKLQIAGIVDASLSNDIDTLMFGSQVTLLNFSKASPKNSGPATHVNVYRHSSPNANVTFDTAGMVLFALLSGGDYLPAGVPRCGPKLAAEIVRAGFGADLLDIIKSNPKDLDAPLNEWRERLDYELSTNESGYFKSKHKAVKIPKDFPDLRVLLDYISPVTSTEKEVEKLESLQWNQKIDVSSLKQFVCDKLGWDGLAGQYRFIRTIAPSLLCCSLRDSTVNPIQAKIRGRKENINMDGLAELKLQFVPADVVGIELESELGPTSSAAIDVAESDSEDDQIEPPSSATKRTPYDPTKEQILWVFEALVVLGMPTALKNWNDEQEQKKLAASKPQGSAKGSRKGKKAVDSGMAPGALHRYGTVVKTQTKTHGGSRKSTQPAAGGYNPCENRRDSTSNQIQKTIADCAAFTVRSTKSGTSSLPGVSKSPKGMDMPTSSDIEAAMALGHSDEGRLPSSKQRNHSNYSDSVSRIMDRVEAGSRYITISSSDEDSDRGEKGLKPCQTKGEAKAPKPKFKSRKPAALTSDQTPSRTKPRLRTANVLADGGEHITPEKSSQISSKSLCEQAVSFLDQLLEDCKSPDSTKTEISSKQPNHGDLMDGKTQSGLTHTPDIFSRNGSSTDVTCNTTKQPRSTKKGKRSKRISIIDLT</sequence>
<dbReference type="InterPro" id="IPR041177">
    <property type="entry name" value="GEN1_C"/>
</dbReference>
<organism evidence="6 7">
    <name type="scientific">Uncinocarpus reesii (strain UAMH 1704)</name>
    <dbReference type="NCBI Taxonomy" id="336963"/>
    <lineage>
        <taxon>Eukaryota</taxon>
        <taxon>Fungi</taxon>
        <taxon>Dikarya</taxon>
        <taxon>Ascomycota</taxon>
        <taxon>Pezizomycotina</taxon>
        <taxon>Eurotiomycetes</taxon>
        <taxon>Eurotiomycetidae</taxon>
        <taxon>Onygenales</taxon>
        <taxon>Onygenaceae</taxon>
        <taxon>Uncinocarpus</taxon>
    </lineage>
</organism>
<dbReference type="Proteomes" id="UP000002058">
    <property type="component" value="Unassembled WGS sequence"/>
</dbReference>
<dbReference type="SMART" id="SM00484">
    <property type="entry name" value="XPGI"/>
    <property type="match status" value="1"/>
</dbReference>
<gene>
    <name evidence="6" type="ORF">UREG_07292</name>
</gene>
<proteinExistence type="predicted"/>
<dbReference type="CDD" id="cd09870">
    <property type="entry name" value="PIN_YEN1"/>
    <property type="match status" value="1"/>
</dbReference>
<evidence type="ECO:0000256" key="2">
    <source>
        <dbReference type="ARBA" id="ARBA00022801"/>
    </source>
</evidence>
<dbReference type="InterPro" id="IPR036279">
    <property type="entry name" value="5-3_exonuclease_C_sf"/>
</dbReference>
<dbReference type="InParanoid" id="C4JYP1"/>
<dbReference type="Pfam" id="PF00752">
    <property type="entry name" value="XPG_N"/>
    <property type="match status" value="1"/>
</dbReference>
<dbReference type="Gene3D" id="3.40.50.1010">
    <property type="entry name" value="5'-nuclease"/>
    <property type="match status" value="2"/>
</dbReference>
<feature type="domain" description="XPG N-terminal" evidence="5">
    <location>
        <begin position="1"/>
        <end position="101"/>
    </location>
</feature>
<feature type="compositionally biased region" description="Acidic residues" evidence="3">
    <location>
        <begin position="398"/>
        <end position="407"/>
    </location>
</feature>
<feature type="compositionally biased region" description="Polar residues" evidence="3">
    <location>
        <begin position="580"/>
        <end position="593"/>
    </location>
</feature>
<dbReference type="VEuPathDB" id="FungiDB:UREG_07292"/>
<dbReference type="eggNOG" id="KOG2519">
    <property type="taxonomic scope" value="Eukaryota"/>
</dbReference>
<dbReference type="Pfam" id="PF00867">
    <property type="entry name" value="XPG_I"/>
    <property type="match status" value="1"/>
</dbReference>
<evidence type="ECO:0000256" key="1">
    <source>
        <dbReference type="ARBA" id="ARBA00022722"/>
    </source>
</evidence>
<dbReference type="SMART" id="SM00485">
    <property type="entry name" value="XPGN"/>
    <property type="match status" value="1"/>
</dbReference>
<feature type="region of interest" description="Disordered" evidence="3">
    <location>
        <begin position="539"/>
        <end position="594"/>
    </location>
</feature>
<feature type="region of interest" description="Disordered" evidence="3">
    <location>
        <begin position="608"/>
        <end position="662"/>
    </location>
</feature>
<feature type="region of interest" description="Disordered" evidence="3">
    <location>
        <begin position="449"/>
        <end position="521"/>
    </location>
</feature>
<dbReference type="Pfam" id="PF18380">
    <property type="entry name" value="GEN1_C"/>
    <property type="match status" value="1"/>
</dbReference>
<dbReference type="GO" id="GO:0017108">
    <property type="term" value="F:5'-flap endonuclease activity"/>
    <property type="evidence" value="ECO:0007669"/>
    <property type="project" value="TreeGrafter"/>
</dbReference>
<dbReference type="SUPFAM" id="SSF88723">
    <property type="entry name" value="PIN domain-like"/>
    <property type="match status" value="1"/>
</dbReference>
<dbReference type="AlphaFoldDB" id="C4JYP1"/>
<feature type="compositionally biased region" description="Polar residues" evidence="3">
    <location>
        <begin position="489"/>
        <end position="505"/>
    </location>
</feature>
<dbReference type="PANTHER" id="PTHR11081:SF75">
    <property type="entry name" value="ENDONUCLEASE, PUTATIVE (AFU_ORTHOLOGUE AFUA_3G13260)-RELATED"/>
    <property type="match status" value="1"/>
</dbReference>
<dbReference type="InterPro" id="IPR006086">
    <property type="entry name" value="XPG-I_dom"/>
</dbReference>
<dbReference type="STRING" id="336963.C4JYP1"/>
<dbReference type="PANTHER" id="PTHR11081">
    <property type="entry name" value="FLAP ENDONUCLEASE FAMILY MEMBER"/>
    <property type="match status" value="1"/>
</dbReference>
<reference evidence="7" key="1">
    <citation type="journal article" date="2009" name="Genome Res.">
        <title>Comparative genomic analyses of the human fungal pathogens Coccidioides and their relatives.</title>
        <authorList>
            <person name="Sharpton T.J."/>
            <person name="Stajich J.E."/>
            <person name="Rounsley S.D."/>
            <person name="Gardner M.J."/>
            <person name="Wortman J.R."/>
            <person name="Jordar V.S."/>
            <person name="Maiti R."/>
            <person name="Kodira C.D."/>
            <person name="Neafsey D.E."/>
            <person name="Zeng Q."/>
            <person name="Hung C.-Y."/>
            <person name="McMahan C."/>
            <person name="Muszewska A."/>
            <person name="Grynberg M."/>
            <person name="Mandel M.A."/>
            <person name="Kellner E.M."/>
            <person name="Barker B.M."/>
            <person name="Galgiani J.N."/>
            <person name="Orbach M.J."/>
            <person name="Kirkland T.N."/>
            <person name="Cole G.T."/>
            <person name="Henn M.R."/>
            <person name="Birren B.W."/>
            <person name="Taylor J.W."/>
        </authorList>
    </citation>
    <scope>NUCLEOTIDE SEQUENCE [LARGE SCALE GENOMIC DNA]</scope>
    <source>
        <strain evidence="7">UAMH 1704</strain>
    </source>
</reference>
<dbReference type="PRINTS" id="PR00853">
    <property type="entry name" value="XPGRADSUPER"/>
</dbReference>
<protein>
    <recommendedName>
        <fullName evidence="8">XPG-I domain-containing protein</fullName>
    </recommendedName>
</protein>
<evidence type="ECO:0000313" key="6">
    <source>
        <dbReference type="EMBL" id="EEP82427.1"/>
    </source>
</evidence>
<dbReference type="GO" id="GO:0006281">
    <property type="term" value="P:DNA repair"/>
    <property type="evidence" value="ECO:0007669"/>
    <property type="project" value="UniProtKB-ARBA"/>
</dbReference>
<dbReference type="OrthoDB" id="2959108at2759"/>
<dbReference type="InterPro" id="IPR006084">
    <property type="entry name" value="XPG/Rad2"/>
</dbReference>
<dbReference type="InterPro" id="IPR029060">
    <property type="entry name" value="PIN-like_dom_sf"/>
</dbReference>
<keyword evidence="1" id="KW-0540">Nuclease</keyword>
<dbReference type="RefSeq" id="XP_002582519.1">
    <property type="nucleotide sequence ID" value="XM_002582473.1"/>
</dbReference>
<dbReference type="CDD" id="cd09906">
    <property type="entry name" value="H3TH_YEN1"/>
    <property type="match status" value="1"/>
</dbReference>
<accession>C4JYP1</accession>
<dbReference type="OMA" id="VPRCGPK"/>
<evidence type="ECO:0000259" key="4">
    <source>
        <dbReference type="SMART" id="SM00484"/>
    </source>
</evidence>
<dbReference type="SUPFAM" id="SSF47807">
    <property type="entry name" value="5' to 3' exonuclease, C-terminal subdomain"/>
    <property type="match status" value="1"/>
</dbReference>
<feature type="compositionally biased region" description="Polar residues" evidence="3">
    <location>
        <begin position="739"/>
        <end position="754"/>
    </location>
</feature>
<evidence type="ECO:0000256" key="3">
    <source>
        <dbReference type="SAM" id="MobiDB-lite"/>
    </source>
</evidence>
<feature type="domain" description="XPG-I" evidence="4">
    <location>
        <begin position="109"/>
        <end position="186"/>
    </location>
</feature>
<evidence type="ECO:0000313" key="7">
    <source>
        <dbReference type="Proteomes" id="UP000002058"/>
    </source>
</evidence>
<feature type="compositionally biased region" description="Basic residues" evidence="3">
    <location>
        <begin position="755"/>
        <end position="765"/>
    </location>
</feature>
<evidence type="ECO:0008006" key="8">
    <source>
        <dbReference type="Google" id="ProtNLM"/>
    </source>
</evidence>
<evidence type="ECO:0000259" key="5">
    <source>
        <dbReference type="SMART" id="SM00485"/>
    </source>
</evidence>
<dbReference type="Gene3D" id="1.10.150.20">
    <property type="entry name" value="5' to 3' exonuclease, C-terminal subdomain"/>
    <property type="match status" value="1"/>
</dbReference>
<dbReference type="InterPro" id="IPR006085">
    <property type="entry name" value="XPG_DNA_repair_N"/>
</dbReference>
<dbReference type="KEGG" id="ure:UREG_07292"/>